<feature type="region of interest" description="Disordered" evidence="2">
    <location>
        <begin position="117"/>
        <end position="156"/>
    </location>
</feature>
<evidence type="ECO:0000313" key="5">
    <source>
        <dbReference type="Proteomes" id="UP000027265"/>
    </source>
</evidence>
<dbReference type="HOGENOM" id="CLU_107694_0_0_1"/>
<evidence type="ECO:0000313" key="4">
    <source>
        <dbReference type="EMBL" id="KDQ62907.1"/>
    </source>
</evidence>
<dbReference type="Pfam" id="PF10342">
    <property type="entry name" value="Kre9_KNH"/>
    <property type="match status" value="1"/>
</dbReference>
<dbReference type="OrthoDB" id="5420143at2759"/>
<dbReference type="InterPro" id="IPR018466">
    <property type="entry name" value="Kre9/Knh1-like_N"/>
</dbReference>
<dbReference type="EMBL" id="KL197710">
    <property type="protein sequence ID" value="KDQ62907.1"/>
    <property type="molecule type" value="Genomic_DNA"/>
</dbReference>
<dbReference type="Proteomes" id="UP000027265">
    <property type="component" value="Unassembled WGS sequence"/>
</dbReference>
<evidence type="ECO:0000256" key="2">
    <source>
        <dbReference type="SAM" id="MobiDB-lite"/>
    </source>
</evidence>
<sequence length="193" mass="19148">MSRIVADSTNDSTLALLLPFATALTLSTPTGLTSGGPATVNWTATTTDVPFSLELVNTLFHNSFAIGNNLQPGLGTYSFTMPTVPIGDGYTLEAVNISNINQIYASSGDFAIAQAPSTTASSTGSSTSTGLPPTVSASMTSPLSTPSSGSTGSSAPSASTTAFNSGALAKFSSSTGTYAAMLLGAVAGAAMIL</sequence>
<reference evidence="5" key="1">
    <citation type="journal article" date="2014" name="Proc. Natl. Acad. Sci. U.S.A.">
        <title>Extensive sampling of basidiomycete genomes demonstrates inadequacy of the white-rot/brown-rot paradigm for wood decay fungi.</title>
        <authorList>
            <person name="Riley R."/>
            <person name="Salamov A.A."/>
            <person name="Brown D.W."/>
            <person name="Nagy L.G."/>
            <person name="Floudas D."/>
            <person name="Held B.W."/>
            <person name="Levasseur A."/>
            <person name="Lombard V."/>
            <person name="Morin E."/>
            <person name="Otillar R."/>
            <person name="Lindquist E.A."/>
            <person name="Sun H."/>
            <person name="LaButti K.M."/>
            <person name="Schmutz J."/>
            <person name="Jabbour D."/>
            <person name="Luo H."/>
            <person name="Baker S.E."/>
            <person name="Pisabarro A.G."/>
            <person name="Walton J.D."/>
            <person name="Blanchette R.A."/>
            <person name="Henrissat B."/>
            <person name="Martin F."/>
            <person name="Cullen D."/>
            <person name="Hibbett D.S."/>
            <person name="Grigoriev I.V."/>
        </authorList>
    </citation>
    <scope>NUCLEOTIDE SEQUENCE [LARGE SCALE GENOMIC DNA]</scope>
    <source>
        <strain evidence="5">MUCL 33604</strain>
    </source>
</reference>
<evidence type="ECO:0000259" key="3">
    <source>
        <dbReference type="Pfam" id="PF10342"/>
    </source>
</evidence>
<dbReference type="AlphaFoldDB" id="A0A067QHB4"/>
<dbReference type="InParanoid" id="A0A067QHB4"/>
<gene>
    <name evidence="4" type="ORF">JAAARDRAFT_43997</name>
</gene>
<proteinExistence type="predicted"/>
<keyword evidence="5" id="KW-1185">Reference proteome</keyword>
<feature type="domain" description="Yeast cell wall synthesis Kre9/Knh1-like N-terminal" evidence="3">
    <location>
        <begin position="32"/>
        <end position="112"/>
    </location>
</feature>
<name>A0A067QHB4_9AGAM</name>
<keyword evidence="1" id="KW-0732">Signal</keyword>
<evidence type="ECO:0000256" key="1">
    <source>
        <dbReference type="ARBA" id="ARBA00022729"/>
    </source>
</evidence>
<organism evidence="4 5">
    <name type="scientific">Jaapia argillacea MUCL 33604</name>
    <dbReference type="NCBI Taxonomy" id="933084"/>
    <lineage>
        <taxon>Eukaryota</taxon>
        <taxon>Fungi</taxon>
        <taxon>Dikarya</taxon>
        <taxon>Basidiomycota</taxon>
        <taxon>Agaricomycotina</taxon>
        <taxon>Agaricomycetes</taxon>
        <taxon>Agaricomycetidae</taxon>
        <taxon>Jaapiales</taxon>
        <taxon>Jaapiaceae</taxon>
        <taxon>Jaapia</taxon>
    </lineage>
</organism>
<protein>
    <recommendedName>
        <fullName evidence="3">Yeast cell wall synthesis Kre9/Knh1-like N-terminal domain-containing protein</fullName>
    </recommendedName>
</protein>
<accession>A0A067QHB4</accession>